<proteinExistence type="predicted"/>
<accession>A0A4C1W7T3</accession>
<dbReference type="EMBL" id="BGZK01000478">
    <property type="protein sequence ID" value="GBP46177.1"/>
    <property type="molecule type" value="Genomic_DNA"/>
</dbReference>
<gene>
    <name evidence="1" type="ORF">EVAR_24584_1</name>
</gene>
<reference evidence="1 2" key="1">
    <citation type="journal article" date="2019" name="Commun. Biol.">
        <title>The bagworm genome reveals a unique fibroin gene that provides high tensile strength.</title>
        <authorList>
            <person name="Kono N."/>
            <person name="Nakamura H."/>
            <person name="Ohtoshi R."/>
            <person name="Tomita M."/>
            <person name="Numata K."/>
            <person name="Arakawa K."/>
        </authorList>
    </citation>
    <scope>NUCLEOTIDE SEQUENCE [LARGE SCALE GENOMIC DNA]</scope>
</reference>
<dbReference type="AlphaFoldDB" id="A0A4C1W7T3"/>
<keyword evidence="2" id="KW-1185">Reference proteome</keyword>
<comment type="caution">
    <text evidence="1">The sequence shown here is derived from an EMBL/GenBank/DDBJ whole genome shotgun (WGS) entry which is preliminary data.</text>
</comment>
<evidence type="ECO:0000313" key="1">
    <source>
        <dbReference type="EMBL" id="GBP46177.1"/>
    </source>
</evidence>
<organism evidence="1 2">
    <name type="scientific">Eumeta variegata</name>
    <name type="common">Bagworm moth</name>
    <name type="synonym">Eumeta japonica</name>
    <dbReference type="NCBI Taxonomy" id="151549"/>
    <lineage>
        <taxon>Eukaryota</taxon>
        <taxon>Metazoa</taxon>
        <taxon>Ecdysozoa</taxon>
        <taxon>Arthropoda</taxon>
        <taxon>Hexapoda</taxon>
        <taxon>Insecta</taxon>
        <taxon>Pterygota</taxon>
        <taxon>Neoptera</taxon>
        <taxon>Endopterygota</taxon>
        <taxon>Lepidoptera</taxon>
        <taxon>Glossata</taxon>
        <taxon>Ditrysia</taxon>
        <taxon>Tineoidea</taxon>
        <taxon>Psychidae</taxon>
        <taxon>Oiketicinae</taxon>
        <taxon>Eumeta</taxon>
    </lineage>
</organism>
<evidence type="ECO:0000313" key="2">
    <source>
        <dbReference type="Proteomes" id="UP000299102"/>
    </source>
</evidence>
<sequence>MNVCGQDSDFNFDAIFASYHSSTVDFGSDVILSSGFDSDCNPDPCVGFYFYFKSLVSDADSAFGYEVYVSIPIKLLAHPNSSIDLDSESTFHYEAEFSLCPDLGFTPGSHHILILGLDPNFLHS</sequence>
<dbReference type="Proteomes" id="UP000299102">
    <property type="component" value="Unassembled WGS sequence"/>
</dbReference>
<protein>
    <submittedName>
        <fullName evidence="1">Uncharacterized protein</fullName>
    </submittedName>
</protein>
<name>A0A4C1W7T3_EUMVA</name>